<dbReference type="OrthoDB" id="4491390at2759"/>
<dbReference type="EMBL" id="CDMC01000005">
    <property type="protein sequence ID" value="CEL05942.1"/>
    <property type="molecule type" value="Genomic_DNA"/>
</dbReference>
<keyword evidence="2" id="KW-1185">Reference proteome</keyword>
<name>A0A0U5G2Q5_ASPCI</name>
<sequence>MSFIETNLPQPYYLRDSTRRSLLQTLPGLTGRSAVLEKAAIPVSVSAAFLAKHNQDECLLRYSNKLYGNILKTLHGKIKSGIELGQDILYTTIVLQIYELINCAPLGFMAWVANQGAIAISSVQGEETAAEKLFHRQLKYVTATLQRCWEAENTVSIYNTNMAE</sequence>
<dbReference type="STRING" id="454130.A0A0U5G2Q5"/>
<evidence type="ECO:0000313" key="2">
    <source>
        <dbReference type="Proteomes" id="UP000054771"/>
    </source>
</evidence>
<dbReference type="Proteomes" id="UP000054771">
    <property type="component" value="Unassembled WGS sequence"/>
</dbReference>
<gene>
    <name evidence="1" type="ORF">ASPCAL07054</name>
</gene>
<evidence type="ECO:0000313" key="1">
    <source>
        <dbReference type="EMBL" id="CEL05942.1"/>
    </source>
</evidence>
<dbReference type="AlphaFoldDB" id="A0A0U5G2Q5"/>
<proteinExistence type="predicted"/>
<accession>A0A0U5G2Q5</accession>
<reference evidence="2" key="1">
    <citation type="journal article" date="2016" name="Genome Announc.">
        <title>Draft genome sequences of fungus Aspergillus calidoustus.</title>
        <authorList>
            <person name="Horn F."/>
            <person name="Linde J."/>
            <person name="Mattern D.J."/>
            <person name="Walther G."/>
            <person name="Guthke R."/>
            <person name="Scherlach K."/>
            <person name="Martin K."/>
            <person name="Brakhage A.A."/>
            <person name="Petzke L."/>
            <person name="Valiante V."/>
        </authorList>
    </citation>
    <scope>NUCLEOTIDE SEQUENCE [LARGE SCALE GENOMIC DNA]</scope>
    <source>
        <strain evidence="2">SF006504</strain>
    </source>
</reference>
<organism evidence="1 2">
    <name type="scientific">Aspergillus calidoustus</name>
    <dbReference type="NCBI Taxonomy" id="454130"/>
    <lineage>
        <taxon>Eukaryota</taxon>
        <taxon>Fungi</taxon>
        <taxon>Dikarya</taxon>
        <taxon>Ascomycota</taxon>
        <taxon>Pezizomycotina</taxon>
        <taxon>Eurotiomycetes</taxon>
        <taxon>Eurotiomycetidae</taxon>
        <taxon>Eurotiales</taxon>
        <taxon>Aspergillaceae</taxon>
        <taxon>Aspergillus</taxon>
        <taxon>Aspergillus subgen. Nidulantes</taxon>
    </lineage>
</organism>
<protein>
    <submittedName>
        <fullName evidence="1">Uncharacterized protein</fullName>
    </submittedName>
</protein>